<reference evidence="6 7" key="1">
    <citation type="submission" date="2018-07" db="EMBL/GenBank/DDBJ databases">
        <title>Genomic Encyclopedia of Type Strains, Phase III (KMG-III): the genomes of soil and plant-associated and newly described type strains.</title>
        <authorList>
            <person name="Whitman W."/>
        </authorList>
    </citation>
    <scope>NUCLEOTIDE SEQUENCE [LARGE SCALE GENOMIC DNA]</scope>
    <source>
        <strain evidence="6 7">CECT 8525</strain>
    </source>
</reference>
<feature type="transmembrane region" description="Helical" evidence="5">
    <location>
        <begin position="146"/>
        <end position="167"/>
    </location>
</feature>
<evidence type="ECO:0000256" key="1">
    <source>
        <dbReference type="ARBA" id="ARBA00004141"/>
    </source>
</evidence>
<evidence type="ECO:0000256" key="3">
    <source>
        <dbReference type="ARBA" id="ARBA00022989"/>
    </source>
</evidence>
<dbReference type="InterPro" id="IPR011701">
    <property type="entry name" value="MFS"/>
</dbReference>
<accession>A0A368Z2I4</accession>
<dbReference type="InterPro" id="IPR051788">
    <property type="entry name" value="MFS_Transporter"/>
</dbReference>
<dbReference type="Pfam" id="PF07690">
    <property type="entry name" value="MFS_1"/>
    <property type="match status" value="1"/>
</dbReference>
<feature type="transmembrane region" description="Helical" evidence="5">
    <location>
        <begin position="12"/>
        <end position="32"/>
    </location>
</feature>
<name>A0A368Z2I4_9RHOB</name>
<dbReference type="InterPro" id="IPR036259">
    <property type="entry name" value="MFS_trans_sf"/>
</dbReference>
<evidence type="ECO:0000256" key="2">
    <source>
        <dbReference type="ARBA" id="ARBA00022692"/>
    </source>
</evidence>
<feature type="transmembrane region" description="Helical" evidence="5">
    <location>
        <begin position="334"/>
        <end position="355"/>
    </location>
</feature>
<evidence type="ECO:0000313" key="7">
    <source>
        <dbReference type="Proteomes" id="UP000253345"/>
    </source>
</evidence>
<feature type="transmembrane region" description="Helical" evidence="5">
    <location>
        <begin position="361"/>
        <end position="381"/>
    </location>
</feature>
<dbReference type="SUPFAM" id="SSF103473">
    <property type="entry name" value="MFS general substrate transporter"/>
    <property type="match status" value="1"/>
</dbReference>
<sequence>MTQAAGPVPRDSGVIGARWAVSGLFIANGILMGSWAPKLPVLMQRLQISESVAGLLVLVLGLGAVSMMPIFGAMVTRLGSARAVQVAAVLATPTLLLISLMPGLWSVAVAIYLFGGFMGGMDVAMNANAVAVERARRRAIMSSCHGFWSLGGLAGAGAGGVALYYLGEIGHSVLVTLVFAAILLLVLPRVLVDGATEGQAKAEPLRLPRSPLPYLIGLMSLCSMIPEGAIIDWAAVYLRRDLGASLSLSGFGFAACAGAMAVMRFMGDGIRQRLGAVRTLRIGAMVGALGLGLAALAPTPALAILGFGLAGLGISNLVPIAFSAAGNLPGIAPGIGMSVATTLGYSGILLAPGLIGFAAEHLAFSIIFGALALLILSSLLFSRLARFADFDQQNH</sequence>
<feature type="transmembrane region" description="Helical" evidence="5">
    <location>
        <begin position="52"/>
        <end position="71"/>
    </location>
</feature>
<gene>
    <name evidence="6" type="ORF">DFP89_10448</name>
</gene>
<evidence type="ECO:0000256" key="5">
    <source>
        <dbReference type="SAM" id="Phobius"/>
    </source>
</evidence>
<dbReference type="CDD" id="cd17393">
    <property type="entry name" value="MFS_MosC_like"/>
    <property type="match status" value="1"/>
</dbReference>
<keyword evidence="2 5" id="KW-0812">Transmembrane</keyword>
<dbReference type="EMBL" id="QPJL01000004">
    <property type="protein sequence ID" value="RCW86662.1"/>
    <property type="molecule type" value="Genomic_DNA"/>
</dbReference>
<keyword evidence="7" id="KW-1185">Reference proteome</keyword>
<protein>
    <submittedName>
        <fullName evidence="6">Putative MFS family arabinose efflux permease</fullName>
    </submittedName>
</protein>
<feature type="transmembrane region" description="Helical" evidence="5">
    <location>
        <begin position="212"/>
        <end position="236"/>
    </location>
</feature>
<feature type="transmembrane region" description="Helical" evidence="5">
    <location>
        <begin position="173"/>
        <end position="192"/>
    </location>
</feature>
<dbReference type="Gene3D" id="1.20.1250.20">
    <property type="entry name" value="MFS general substrate transporter like domains"/>
    <property type="match status" value="2"/>
</dbReference>
<feature type="transmembrane region" description="Helical" evidence="5">
    <location>
        <begin position="248"/>
        <end position="267"/>
    </location>
</feature>
<keyword evidence="4 5" id="KW-0472">Membrane</keyword>
<dbReference type="PANTHER" id="PTHR23514">
    <property type="entry name" value="BYPASS OF STOP CODON PROTEIN 6"/>
    <property type="match status" value="1"/>
</dbReference>
<keyword evidence="3 5" id="KW-1133">Transmembrane helix</keyword>
<feature type="transmembrane region" description="Helical" evidence="5">
    <location>
        <begin position="303"/>
        <end position="322"/>
    </location>
</feature>
<dbReference type="Proteomes" id="UP000253345">
    <property type="component" value="Unassembled WGS sequence"/>
</dbReference>
<proteinExistence type="predicted"/>
<comment type="caution">
    <text evidence="6">The sequence shown here is derived from an EMBL/GenBank/DDBJ whole genome shotgun (WGS) entry which is preliminary data.</text>
</comment>
<evidence type="ECO:0000256" key="4">
    <source>
        <dbReference type="ARBA" id="ARBA00023136"/>
    </source>
</evidence>
<feature type="transmembrane region" description="Helical" evidence="5">
    <location>
        <begin position="279"/>
        <end position="297"/>
    </location>
</feature>
<dbReference type="GO" id="GO:0016020">
    <property type="term" value="C:membrane"/>
    <property type="evidence" value="ECO:0007669"/>
    <property type="project" value="UniProtKB-SubCell"/>
</dbReference>
<dbReference type="PANTHER" id="PTHR23514:SF13">
    <property type="entry name" value="INNER MEMBRANE PROTEIN YBJJ"/>
    <property type="match status" value="1"/>
</dbReference>
<evidence type="ECO:0000313" key="6">
    <source>
        <dbReference type="EMBL" id="RCW86662.1"/>
    </source>
</evidence>
<dbReference type="AlphaFoldDB" id="A0A368Z2I4"/>
<dbReference type="GO" id="GO:0022857">
    <property type="term" value="F:transmembrane transporter activity"/>
    <property type="evidence" value="ECO:0007669"/>
    <property type="project" value="InterPro"/>
</dbReference>
<organism evidence="6 7">
    <name type="scientific">Paracoccus lutimaris</name>
    <dbReference type="NCBI Taxonomy" id="1490030"/>
    <lineage>
        <taxon>Bacteria</taxon>
        <taxon>Pseudomonadati</taxon>
        <taxon>Pseudomonadota</taxon>
        <taxon>Alphaproteobacteria</taxon>
        <taxon>Rhodobacterales</taxon>
        <taxon>Paracoccaceae</taxon>
        <taxon>Paracoccus</taxon>
    </lineage>
</organism>
<comment type="subcellular location">
    <subcellularLocation>
        <location evidence="1">Membrane</location>
        <topology evidence="1">Multi-pass membrane protein</topology>
    </subcellularLocation>
</comment>